<dbReference type="InterPro" id="IPR002539">
    <property type="entry name" value="MaoC-like_dom"/>
</dbReference>
<dbReference type="InterPro" id="IPR029069">
    <property type="entry name" value="HotDog_dom_sf"/>
</dbReference>
<sequence length="288" mass="32394">MSNALREMPALASLYLKAVRKKNNKNSSLETPLPALEVTLDNQRINLKHLQRYCGLCGFPQGKDLPPTYLQILSFPLQMHLLTNPKMPYAVMGLVHLENRVDVLAPLVFEDGIVNFRVFIGEQRLTSAGLVFEVIAEATDSKGECVWRASAGLLHRCKTGIEKPERKDIKPLGTNKRQWNLAGNIGRRYGTLSKDMNPIHLFGVTARLFGFKRHIAHGLYINAKATASMTGMVPPAPYSISTEFKRPLFIPAKPILYQGNEQHDLKLELWSQDHKNLHMAVRIHPITA</sequence>
<evidence type="ECO:0000313" key="2">
    <source>
        <dbReference type="EMBL" id="CAA0121720.1"/>
    </source>
</evidence>
<keyword evidence="3" id="KW-1185">Reference proteome</keyword>
<dbReference type="SUPFAM" id="SSF54637">
    <property type="entry name" value="Thioesterase/thiol ester dehydrase-isomerase"/>
    <property type="match status" value="2"/>
</dbReference>
<dbReference type="Pfam" id="PF01575">
    <property type="entry name" value="MaoC_dehydratas"/>
    <property type="match status" value="1"/>
</dbReference>
<proteinExistence type="predicted"/>
<dbReference type="PANTHER" id="PTHR43841">
    <property type="entry name" value="3-HYDROXYACYL-THIOESTER DEHYDRATASE HTDX-RELATED"/>
    <property type="match status" value="1"/>
</dbReference>
<organism evidence="2 3">
    <name type="scientific">BD1-7 clade bacterium</name>
    <dbReference type="NCBI Taxonomy" id="2029982"/>
    <lineage>
        <taxon>Bacteria</taxon>
        <taxon>Pseudomonadati</taxon>
        <taxon>Pseudomonadota</taxon>
        <taxon>Gammaproteobacteria</taxon>
        <taxon>Cellvibrionales</taxon>
        <taxon>Spongiibacteraceae</taxon>
        <taxon>BD1-7 clade</taxon>
    </lineage>
</organism>
<protein>
    <recommendedName>
        <fullName evidence="1">MaoC-like domain-containing protein</fullName>
    </recommendedName>
</protein>
<feature type="domain" description="MaoC-like" evidence="1">
    <location>
        <begin position="187"/>
        <end position="233"/>
    </location>
</feature>
<dbReference type="AlphaFoldDB" id="A0A5S9QR08"/>
<name>A0A5S9QR08_9GAMM</name>
<dbReference type="EMBL" id="CACSIO010000045">
    <property type="protein sequence ID" value="CAA0121720.1"/>
    <property type="molecule type" value="Genomic_DNA"/>
</dbReference>
<dbReference type="Proteomes" id="UP000441399">
    <property type="component" value="Unassembled WGS sequence"/>
</dbReference>
<dbReference type="PANTHER" id="PTHR43841:SF1">
    <property type="entry name" value="3-HYDROXYACYL-THIOESTER DEHYDRATASE X"/>
    <property type="match status" value="1"/>
</dbReference>
<evidence type="ECO:0000259" key="1">
    <source>
        <dbReference type="Pfam" id="PF01575"/>
    </source>
</evidence>
<dbReference type="Gene3D" id="3.10.129.10">
    <property type="entry name" value="Hotdog Thioesterase"/>
    <property type="match status" value="1"/>
</dbReference>
<accession>A0A5S9QR08</accession>
<gene>
    <name evidence="2" type="ORF">OPDIPICF_02495</name>
</gene>
<dbReference type="OrthoDB" id="9774179at2"/>
<evidence type="ECO:0000313" key="3">
    <source>
        <dbReference type="Proteomes" id="UP000441399"/>
    </source>
</evidence>
<reference evidence="2 3" key="1">
    <citation type="submission" date="2019-11" db="EMBL/GenBank/DDBJ databases">
        <authorList>
            <person name="Holert J."/>
        </authorList>
    </citation>
    <scope>NUCLEOTIDE SEQUENCE [LARGE SCALE GENOMIC DNA]</scope>
    <source>
        <strain evidence="2">SB11_3</strain>
    </source>
</reference>